<protein>
    <recommendedName>
        <fullName evidence="2">3-keto-disaccharide hydrolase domain-containing protein</fullName>
    </recommendedName>
</protein>
<dbReference type="OrthoDB" id="153959at2"/>
<dbReference type="HOGENOM" id="CLU_1151390_0_0_3"/>
<gene>
    <name evidence="1" type="ordered locus">Tery_3511</name>
</gene>
<dbReference type="AlphaFoldDB" id="Q10YS3"/>
<dbReference type="Gene3D" id="2.60.120.560">
    <property type="entry name" value="Exo-inulinase, domain 1"/>
    <property type="match status" value="1"/>
</dbReference>
<sequence length="241" mass="27510">MPIYKCNECSHEYSQLSKPSDCEVCGANNFKIVEEKKDLESEKVKILIPSFIEKTILNENIVKQSVYWSPISRFARFKDGCLFQEVSKPNWGEWSVLNANYLPDNIQKTDYSIDVKKVDGPKDCLYGILTTIKESKFYYLLITSNGYFSMGKHSKSKWNHYIDREKHSSINQGNSINKLRVVTEGNLITGFINGKKVESFRDDLSPYKSTNIGVYSASSIQGNGVAVYFNKVKVTTTVLKY</sequence>
<name>Q10YS3_TRIEI</name>
<organism evidence="1">
    <name type="scientific">Trichodesmium erythraeum (strain IMS101)</name>
    <dbReference type="NCBI Taxonomy" id="203124"/>
    <lineage>
        <taxon>Bacteria</taxon>
        <taxon>Bacillati</taxon>
        <taxon>Cyanobacteriota</taxon>
        <taxon>Cyanophyceae</taxon>
        <taxon>Oscillatoriophycideae</taxon>
        <taxon>Oscillatoriales</taxon>
        <taxon>Microcoleaceae</taxon>
        <taxon>Trichodesmium</taxon>
    </lineage>
</organism>
<dbReference type="RefSeq" id="WP_011612943.1">
    <property type="nucleotide sequence ID" value="NC_008312.1"/>
</dbReference>
<evidence type="ECO:0008006" key="2">
    <source>
        <dbReference type="Google" id="ProtNLM"/>
    </source>
</evidence>
<dbReference type="KEGG" id="ter:Tery_3511"/>
<evidence type="ECO:0000313" key="1">
    <source>
        <dbReference type="EMBL" id="ABG52601.1"/>
    </source>
</evidence>
<proteinExistence type="predicted"/>
<reference evidence="1" key="1">
    <citation type="submission" date="2006-06" db="EMBL/GenBank/DDBJ databases">
        <title>Complete sequence of Trichodesmium erythraeum IMS101.</title>
        <authorList>
            <consortium name="US DOE Joint Genome Institute"/>
            <person name="Copeland A."/>
            <person name="Lucas S."/>
            <person name="Lapidus A."/>
            <person name="Barry K."/>
            <person name="Detter J.C."/>
            <person name="Glavina del Rio T."/>
            <person name="Hammon N."/>
            <person name="Israni S."/>
            <person name="Dalin E."/>
            <person name="Tice H."/>
            <person name="Pitluck S."/>
            <person name="Kiss H."/>
            <person name="Munk A.C."/>
            <person name="Brettin T."/>
            <person name="Bruce D."/>
            <person name="Han C."/>
            <person name="Tapia R."/>
            <person name="Gilna P."/>
            <person name="Schmutz J."/>
            <person name="Larimer F."/>
            <person name="Land M."/>
            <person name="Hauser L."/>
            <person name="Kyrpides N."/>
            <person name="Kim E."/>
            <person name="Richardson P."/>
        </authorList>
    </citation>
    <scope>NUCLEOTIDE SEQUENCE [LARGE SCALE GENOMIC DNA]</scope>
    <source>
        <strain evidence="1">IMS101</strain>
    </source>
</reference>
<accession>Q10YS3</accession>
<dbReference type="EMBL" id="CP000393">
    <property type="protein sequence ID" value="ABG52601.1"/>
    <property type="molecule type" value="Genomic_DNA"/>
</dbReference>